<keyword evidence="3" id="KW-1185">Reference proteome</keyword>
<gene>
    <name evidence="2" type="ORF">EDB81DRAFT_392221</name>
</gene>
<proteinExistence type="predicted"/>
<organism evidence="2 3">
    <name type="scientific">Dactylonectria macrodidyma</name>
    <dbReference type="NCBI Taxonomy" id="307937"/>
    <lineage>
        <taxon>Eukaryota</taxon>
        <taxon>Fungi</taxon>
        <taxon>Dikarya</taxon>
        <taxon>Ascomycota</taxon>
        <taxon>Pezizomycotina</taxon>
        <taxon>Sordariomycetes</taxon>
        <taxon>Hypocreomycetidae</taxon>
        <taxon>Hypocreales</taxon>
        <taxon>Nectriaceae</taxon>
        <taxon>Dactylonectria</taxon>
    </lineage>
</organism>
<evidence type="ECO:0000256" key="1">
    <source>
        <dbReference type="SAM" id="Phobius"/>
    </source>
</evidence>
<evidence type="ECO:0000313" key="3">
    <source>
        <dbReference type="Proteomes" id="UP000738349"/>
    </source>
</evidence>
<reference evidence="2" key="1">
    <citation type="journal article" date="2021" name="Nat. Commun.">
        <title>Genetic determinants of endophytism in the Arabidopsis root mycobiome.</title>
        <authorList>
            <person name="Mesny F."/>
            <person name="Miyauchi S."/>
            <person name="Thiergart T."/>
            <person name="Pickel B."/>
            <person name="Atanasova L."/>
            <person name="Karlsson M."/>
            <person name="Huettel B."/>
            <person name="Barry K.W."/>
            <person name="Haridas S."/>
            <person name="Chen C."/>
            <person name="Bauer D."/>
            <person name="Andreopoulos W."/>
            <person name="Pangilinan J."/>
            <person name="LaButti K."/>
            <person name="Riley R."/>
            <person name="Lipzen A."/>
            <person name="Clum A."/>
            <person name="Drula E."/>
            <person name="Henrissat B."/>
            <person name="Kohler A."/>
            <person name="Grigoriev I.V."/>
            <person name="Martin F.M."/>
            <person name="Hacquard S."/>
        </authorList>
    </citation>
    <scope>NUCLEOTIDE SEQUENCE</scope>
    <source>
        <strain evidence="2">MPI-CAGE-AT-0147</strain>
    </source>
</reference>
<keyword evidence="1" id="KW-0472">Membrane</keyword>
<dbReference type="Proteomes" id="UP000738349">
    <property type="component" value="Unassembled WGS sequence"/>
</dbReference>
<protein>
    <submittedName>
        <fullName evidence="2">Uncharacterized protein</fullName>
    </submittedName>
</protein>
<sequence>MSHEVLLLHLIPHVMFCYLGTTFSSGYSYTHCRKINTRDHFEAQTRRNAFGSPDHLSNRTGELVPPTRLCKRTRYRLLRNYPVDATNLGVDRGGNSPTAQFLGSWERHKLRGTTMRIY</sequence>
<dbReference type="AlphaFoldDB" id="A0A9P9F9V4"/>
<dbReference type="EMBL" id="JAGMUV010000005">
    <property type="protein sequence ID" value="KAH7156470.1"/>
    <property type="molecule type" value="Genomic_DNA"/>
</dbReference>
<name>A0A9P9F9V4_9HYPO</name>
<evidence type="ECO:0000313" key="2">
    <source>
        <dbReference type="EMBL" id="KAH7156470.1"/>
    </source>
</evidence>
<keyword evidence="1" id="KW-0812">Transmembrane</keyword>
<keyword evidence="1" id="KW-1133">Transmembrane helix</keyword>
<accession>A0A9P9F9V4</accession>
<comment type="caution">
    <text evidence="2">The sequence shown here is derived from an EMBL/GenBank/DDBJ whole genome shotgun (WGS) entry which is preliminary data.</text>
</comment>
<feature type="transmembrane region" description="Helical" evidence="1">
    <location>
        <begin position="6"/>
        <end position="29"/>
    </location>
</feature>